<feature type="transmembrane region" description="Helical" evidence="1">
    <location>
        <begin position="53"/>
        <end position="72"/>
    </location>
</feature>
<dbReference type="Proteomes" id="UP001595690">
    <property type="component" value="Unassembled WGS sequence"/>
</dbReference>
<keyword evidence="1" id="KW-0472">Membrane</keyword>
<proteinExistence type="predicted"/>
<keyword evidence="1" id="KW-1133">Transmembrane helix</keyword>
<comment type="caution">
    <text evidence="2">The sequence shown here is derived from an EMBL/GenBank/DDBJ whole genome shotgun (WGS) entry which is preliminary data.</text>
</comment>
<gene>
    <name evidence="2" type="ORF">ACFOWZ_43245</name>
</gene>
<sequence length="170" mass="17965">MPTDSSIDLFSKPTSAGLVPGLDDGRPPRGLTKEGWVRTTGWLQIGHHPVSSAHIAAFTGLLWSLVGAAAVITSRPVVAGVLVITTPAVCGISWWLFTVLVRPASSARNIATKRADELTPGDLIRLYGTIGPVGQVVAVTSGEELLVTLHGGSHRTWARDHVLHVVELLS</sequence>
<accession>A0ABV8C8J3</accession>
<reference evidence="3" key="1">
    <citation type="journal article" date="2019" name="Int. J. Syst. Evol. Microbiol.">
        <title>The Global Catalogue of Microorganisms (GCM) 10K type strain sequencing project: providing services to taxonomists for standard genome sequencing and annotation.</title>
        <authorList>
            <consortium name="The Broad Institute Genomics Platform"/>
            <consortium name="The Broad Institute Genome Sequencing Center for Infectious Disease"/>
            <person name="Wu L."/>
            <person name="Ma J."/>
        </authorList>
    </citation>
    <scope>NUCLEOTIDE SEQUENCE [LARGE SCALE GENOMIC DNA]</scope>
    <source>
        <strain evidence="3">CGMCC 4.7405</strain>
    </source>
</reference>
<protein>
    <submittedName>
        <fullName evidence="2">Uncharacterized protein</fullName>
    </submittedName>
</protein>
<keyword evidence="3" id="KW-1185">Reference proteome</keyword>
<dbReference type="RefSeq" id="WP_382379802.1">
    <property type="nucleotide sequence ID" value="NZ_JBHRZI010000049.1"/>
</dbReference>
<evidence type="ECO:0000313" key="3">
    <source>
        <dbReference type="Proteomes" id="UP001595690"/>
    </source>
</evidence>
<name>A0ABV8C8J3_9PSEU</name>
<keyword evidence="1" id="KW-0812">Transmembrane</keyword>
<feature type="transmembrane region" description="Helical" evidence="1">
    <location>
        <begin position="78"/>
        <end position="101"/>
    </location>
</feature>
<evidence type="ECO:0000256" key="1">
    <source>
        <dbReference type="SAM" id="Phobius"/>
    </source>
</evidence>
<evidence type="ECO:0000313" key="2">
    <source>
        <dbReference type="EMBL" id="MFC3898325.1"/>
    </source>
</evidence>
<dbReference type="EMBL" id="JBHRZI010000049">
    <property type="protein sequence ID" value="MFC3898325.1"/>
    <property type="molecule type" value="Genomic_DNA"/>
</dbReference>
<organism evidence="2 3">
    <name type="scientific">Lentzea rhizosphaerae</name>
    <dbReference type="NCBI Taxonomy" id="2041025"/>
    <lineage>
        <taxon>Bacteria</taxon>
        <taxon>Bacillati</taxon>
        <taxon>Actinomycetota</taxon>
        <taxon>Actinomycetes</taxon>
        <taxon>Pseudonocardiales</taxon>
        <taxon>Pseudonocardiaceae</taxon>
        <taxon>Lentzea</taxon>
    </lineage>
</organism>